<proteinExistence type="predicted"/>
<dbReference type="KEGG" id="smo:SELMODRAFT_426622"/>
<keyword evidence="2" id="KW-1185">Reference proteome</keyword>
<evidence type="ECO:0000313" key="2">
    <source>
        <dbReference type="Proteomes" id="UP000001514"/>
    </source>
</evidence>
<protein>
    <submittedName>
        <fullName evidence="1">Uncharacterized protein</fullName>
    </submittedName>
</protein>
<accession>D8SWZ0</accession>
<dbReference type="AlphaFoldDB" id="D8SWZ0"/>
<dbReference type="eggNOG" id="ENOG502SUGB">
    <property type="taxonomic scope" value="Eukaryota"/>
</dbReference>
<dbReference type="Proteomes" id="UP000001514">
    <property type="component" value="Unassembled WGS sequence"/>
</dbReference>
<dbReference type="PANTHER" id="PTHR33266">
    <property type="entry name" value="CHROMOSOME 15, WHOLE GENOME SHOTGUN SEQUENCE"/>
    <property type="match status" value="1"/>
</dbReference>
<evidence type="ECO:0000313" key="1">
    <source>
        <dbReference type="EMBL" id="EFJ11108.1"/>
    </source>
</evidence>
<reference evidence="1 2" key="1">
    <citation type="journal article" date="2011" name="Science">
        <title>The Selaginella genome identifies genetic changes associated with the evolution of vascular plants.</title>
        <authorList>
            <person name="Banks J.A."/>
            <person name="Nishiyama T."/>
            <person name="Hasebe M."/>
            <person name="Bowman J.L."/>
            <person name="Gribskov M."/>
            <person name="dePamphilis C."/>
            <person name="Albert V.A."/>
            <person name="Aono N."/>
            <person name="Aoyama T."/>
            <person name="Ambrose B.A."/>
            <person name="Ashton N.W."/>
            <person name="Axtell M.J."/>
            <person name="Barker E."/>
            <person name="Barker M.S."/>
            <person name="Bennetzen J.L."/>
            <person name="Bonawitz N.D."/>
            <person name="Chapple C."/>
            <person name="Cheng C."/>
            <person name="Correa L.G."/>
            <person name="Dacre M."/>
            <person name="DeBarry J."/>
            <person name="Dreyer I."/>
            <person name="Elias M."/>
            <person name="Engstrom E.M."/>
            <person name="Estelle M."/>
            <person name="Feng L."/>
            <person name="Finet C."/>
            <person name="Floyd S.K."/>
            <person name="Frommer W.B."/>
            <person name="Fujita T."/>
            <person name="Gramzow L."/>
            <person name="Gutensohn M."/>
            <person name="Harholt J."/>
            <person name="Hattori M."/>
            <person name="Heyl A."/>
            <person name="Hirai T."/>
            <person name="Hiwatashi Y."/>
            <person name="Ishikawa M."/>
            <person name="Iwata M."/>
            <person name="Karol K.G."/>
            <person name="Koehler B."/>
            <person name="Kolukisaoglu U."/>
            <person name="Kubo M."/>
            <person name="Kurata T."/>
            <person name="Lalonde S."/>
            <person name="Li K."/>
            <person name="Li Y."/>
            <person name="Litt A."/>
            <person name="Lyons E."/>
            <person name="Manning G."/>
            <person name="Maruyama T."/>
            <person name="Michael T.P."/>
            <person name="Mikami K."/>
            <person name="Miyazaki S."/>
            <person name="Morinaga S."/>
            <person name="Murata T."/>
            <person name="Mueller-Roeber B."/>
            <person name="Nelson D.R."/>
            <person name="Obara M."/>
            <person name="Oguri Y."/>
            <person name="Olmstead R.G."/>
            <person name="Onodera N."/>
            <person name="Petersen B.L."/>
            <person name="Pils B."/>
            <person name="Prigge M."/>
            <person name="Rensing S.A."/>
            <person name="Riano-Pachon D.M."/>
            <person name="Roberts A.W."/>
            <person name="Sato Y."/>
            <person name="Scheller H.V."/>
            <person name="Schulz B."/>
            <person name="Schulz C."/>
            <person name="Shakirov E.V."/>
            <person name="Shibagaki N."/>
            <person name="Shinohara N."/>
            <person name="Shippen D.E."/>
            <person name="Soerensen I."/>
            <person name="Sotooka R."/>
            <person name="Sugimoto N."/>
            <person name="Sugita M."/>
            <person name="Sumikawa N."/>
            <person name="Tanurdzic M."/>
            <person name="Theissen G."/>
            <person name="Ulvskov P."/>
            <person name="Wakazuki S."/>
            <person name="Weng J.K."/>
            <person name="Willats W.W."/>
            <person name="Wipf D."/>
            <person name="Wolf P.G."/>
            <person name="Yang L."/>
            <person name="Zimmer A.D."/>
            <person name="Zhu Q."/>
            <person name="Mitros T."/>
            <person name="Hellsten U."/>
            <person name="Loque D."/>
            <person name="Otillar R."/>
            <person name="Salamov A."/>
            <person name="Schmutz J."/>
            <person name="Shapiro H."/>
            <person name="Lindquist E."/>
            <person name="Lucas S."/>
            <person name="Rokhsar D."/>
            <person name="Grigoriev I.V."/>
        </authorList>
    </citation>
    <scope>NUCLEOTIDE SEQUENCE [LARGE SCALE GENOMIC DNA]</scope>
</reference>
<dbReference type="STRING" id="88036.D8SWZ0"/>
<dbReference type="Gramene" id="EFJ11108">
    <property type="protein sequence ID" value="EFJ11108"/>
    <property type="gene ID" value="SELMODRAFT_426622"/>
</dbReference>
<sequence length="856" mass="93668">MGRRTRQIFEAAQGFTLPVAEDFRSQRGICRWVNRFVFGQDAVAAAVRVGTWPKRHRLAECSDKEEFMAVVESIEESDQSDDDTTDMRGAVAVEKVAGQDAARAAFFEYPLEDEDVLEELWSKIKRDYWTWALGNAYVAPLFAIVQSSGWGKSRLAFELHRKGLYIIYISCMKASHSGFPGRTPHLAAWITQGKQLTVLRVAALLLASIEALADYVKGGGDPHGWILDQTDPTRGFPVANDIASRLQACTRRLEASAAAKAAALPRTFERRTSRESHTYNAVGEALKTALRDLPLDGIAFDGIAQRPDQRLKVLFCFDEASELAELELEGDMDTAFTLLRRVLGKAEFGLWALVLGTNSRLLDFVPSKAMDPTRKVRARDYKLFKPFWLTATAAVPGDLSSGSPESVFRLGRPLWRAFMDKGYTFKGLRLLAVDKLNCSGRVTDATVIAVLGCTIGLDVASWSEAAETSVASHMMTACWISDDRRRLHVSNAAEPVLAAAAAGFLLQEVTLNKVLGELSEMCKEGVVTGGPRGEIVTRLLLLLAMLACHRDAGDATFTGEIKLGAFLSKLLGKVPHGLASTVDLDAGLNFNGFSPTYRNLERGLINECLQHIRALTCKPGQEAVDNVVPSTGGPIGIQAKRWESNNSTKMRRAVGKLEAGVGGVNFMLGIILQLGSPEHRIVVEGAANRTIVVYGLSSELFPFLTQATADKLLDVLKVGAEYLLHMTDGEQRIVYSTDRVTASLPSSSWRTPSRATITECIETSFESIGYPACYRDLCGGTAIRRLPSDDVAGDRLRRSCNRMVAFRIYAAASSWKSNFWCVGSGAWYQSIFDYCTTNGIAVANRDLHCASPSLSA</sequence>
<dbReference type="InParanoid" id="D8SWZ0"/>
<name>D8SWZ0_SELML</name>
<organism evidence="2">
    <name type="scientific">Selaginella moellendorffii</name>
    <name type="common">Spikemoss</name>
    <dbReference type="NCBI Taxonomy" id="88036"/>
    <lineage>
        <taxon>Eukaryota</taxon>
        <taxon>Viridiplantae</taxon>
        <taxon>Streptophyta</taxon>
        <taxon>Embryophyta</taxon>
        <taxon>Tracheophyta</taxon>
        <taxon>Lycopodiopsida</taxon>
        <taxon>Selaginellales</taxon>
        <taxon>Selaginellaceae</taxon>
        <taxon>Selaginella</taxon>
    </lineage>
</organism>
<dbReference type="PANTHER" id="PTHR33266:SF1">
    <property type="entry name" value="F-BOX DOMAIN-CONTAINING PROTEIN"/>
    <property type="match status" value="1"/>
</dbReference>
<dbReference type="EMBL" id="GL377649">
    <property type="protein sequence ID" value="EFJ11108.1"/>
    <property type="molecule type" value="Genomic_DNA"/>
</dbReference>
<gene>
    <name evidence="1" type="ORF">SELMODRAFT_426622</name>
</gene>
<dbReference type="HOGENOM" id="CLU_013240_0_0_1"/>